<evidence type="ECO:0000313" key="2">
    <source>
        <dbReference type="Proteomes" id="UP000004095"/>
    </source>
</evidence>
<comment type="caution">
    <text evidence="1">The sequence shown here is derived from an EMBL/GenBank/DDBJ whole genome shotgun (WGS) entry which is preliminary data.</text>
</comment>
<keyword evidence="2" id="KW-1185">Reference proteome</keyword>
<protein>
    <recommendedName>
        <fullName evidence="3">Glycosyl transferase family 28 C-terminal domain-containing protein</fullName>
    </recommendedName>
</protein>
<dbReference type="OrthoDB" id="9813876at2"/>
<gene>
    <name evidence="1" type="ORF">M23134_06286</name>
</gene>
<proteinExistence type="predicted"/>
<organism evidence="1 2">
    <name type="scientific">Microscilla marina ATCC 23134</name>
    <dbReference type="NCBI Taxonomy" id="313606"/>
    <lineage>
        <taxon>Bacteria</taxon>
        <taxon>Pseudomonadati</taxon>
        <taxon>Bacteroidota</taxon>
        <taxon>Cytophagia</taxon>
        <taxon>Cytophagales</taxon>
        <taxon>Microscillaceae</taxon>
        <taxon>Microscilla</taxon>
    </lineage>
</organism>
<dbReference type="RefSeq" id="WP_002704775.1">
    <property type="nucleotide sequence ID" value="NZ_AAWS01000069.1"/>
</dbReference>
<name>A1ZYT5_MICM2</name>
<reference evidence="1 2" key="1">
    <citation type="submission" date="2007-01" db="EMBL/GenBank/DDBJ databases">
        <authorList>
            <person name="Haygood M."/>
            <person name="Podell S."/>
            <person name="Anderson C."/>
            <person name="Hopkinson B."/>
            <person name="Roe K."/>
            <person name="Barbeau K."/>
            <person name="Gaasterland T."/>
            <person name="Ferriera S."/>
            <person name="Johnson J."/>
            <person name="Kravitz S."/>
            <person name="Beeson K."/>
            <person name="Sutton G."/>
            <person name="Rogers Y.-H."/>
            <person name="Friedman R."/>
            <person name="Frazier M."/>
            <person name="Venter J.C."/>
        </authorList>
    </citation>
    <scope>NUCLEOTIDE SEQUENCE [LARGE SCALE GENOMIC DNA]</scope>
    <source>
        <strain evidence="1 2">ATCC 23134</strain>
    </source>
</reference>
<evidence type="ECO:0008006" key="3">
    <source>
        <dbReference type="Google" id="ProtNLM"/>
    </source>
</evidence>
<evidence type="ECO:0000313" key="1">
    <source>
        <dbReference type="EMBL" id="EAY24432.1"/>
    </source>
</evidence>
<dbReference type="eggNOG" id="ENOG5032TZ3">
    <property type="taxonomic scope" value="Bacteria"/>
</dbReference>
<dbReference type="AlphaFoldDB" id="A1ZYT5"/>
<sequence>MKLYYANGSGLGHLTRTLAVIHTLQLNQEPILLFTASDHTDCLRLPKNVEIVKIPTHFANNQRSYQNWLCEQIEFHQISEVYIDAFPCGIVGEWNNFPDYIKVDFYHIGRVLNWQNYERLETNRPPSFKATYLLENVDPKHKRFLQIHSQELVTLDLSYPPAELNRKERELVNTIFSISDKPIWLIVHSEPQEEVKQLCAYAIEISQIENVQPYFVIISQTKPFRSITSNILWMNLYPAFPMFDKAERIFSACGFNIMQQTEVYKEKHMFLPFQRHYDNQFLRAKKRNFEQKRRKSIEPPE</sequence>
<dbReference type="EMBL" id="AAWS01000069">
    <property type="protein sequence ID" value="EAY24432.1"/>
    <property type="molecule type" value="Genomic_DNA"/>
</dbReference>
<accession>A1ZYT5</accession>
<dbReference type="Proteomes" id="UP000004095">
    <property type="component" value="Unassembled WGS sequence"/>
</dbReference>